<dbReference type="RefSeq" id="WP_345422283.1">
    <property type="nucleotide sequence ID" value="NZ_AP031496.1"/>
</dbReference>
<accession>A0AAV3U3E7</accession>
<feature type="transmembrane region" description="Helical" evidence="1">
    <location>
        <begin position="6"/>
        <end position="29"/>
    </location>
</feature>
<evidence type="ECO:0000313" key="3">
    <source>
        <dbReference type="Proteomes" id="UP001409585"/>
    </source>
</evidence>
<keyword evidence="3" id="KW-1185">Reference proteome</keyword>
<comment type="caution">
    <text evidence="2">The sequence shown here is derived from an EMBL/GenBank/DDBJ whole genome shotgun (WGS) entry which is preliminary data.</text>
</comment>
<feature type="transmembrane region" description="Helical" evidence="1">
    <location>
        <begin position="50"/>
        <end position="71"/>
    </location>
</feature>
<evidence type="ECO:0000313" key="2">
    <source>
        <dbReference type="EMBL" id="GAA4944499.1"/>
    </source>
</evidence>
<dbReference type="Proteomes" id="UP001409585">
    <property type="component" value="Unassembled WGS sequence"/>
</dbReference>
<dbReference type="AlphaFoldDB" id="A0AAV3U3E7"/>
<dbReference type="InterPro" id="IPR013879">
    <property type="entry name" value="DUF1761"/>
</dbReference>
<feature type="transmembrane region" description="Helical" evidence="1">
    <location>
        <begin position="110"/>
        <end position="131"/>
    </location>
</feature>
<dbReference type="EMBL" id="BAABLX010000023">
    <property type="protein sequence ID" value="GAA4944499.1"/>
    <property type="molecule type" value="Genomic_DNA"/>
</dbReference>
<sequence>MADINYFAVLVASLLGFAIGAAWYSPMMFGVYWMQAVGYESKQGKMRHPAIIFGGSFFALFIVAVNLALFLGPQSTLATGTMYGFFTGFGWVAMAFLVNDLFENRPFQLYFVNAGYQVVTFTVMGAVVGAWH</sequence>
<keyword evidence="1" id="KW-1133">Transmembrane helix</keyword>
<evidence type="ECO:0000256" key="1">
    <source>
        <dbReference type="SAM" id="Phobius"/>
    </source>
</evidence>
<keyword evidence="1" id="KW-0812">Transmembrane</keyword>
<name>A0AAV3U3E7_9ALTE</name>
<protein>
    <submittedName>
        <fullName evidence="2">DUF1761 domain-containing protein</fullName>
    </submittedName>
</protein>
<keyword evidence="1" id="KW-0472">Membrane</keyword>
<dbReference type="Pfam" id="PF08570">
    <property type="entry name" value="DUF1761"/>
    <property type="match status" value="1"/>
</dbReference>
<proteinExistence type="predicted"/>
<organism evidence="2 3">
    <name type="scientific">Halioxenophilus aromaticivorans</name>
    <dbReference type="NCBI Taxonomy" id="1306992"/>
    <lineage>
        <taxon>Bacteria</taxon>
        <taxon>Pseudomonadati</taxon>
        <taxon>Pseudomonadota</taxon>
        <taxon>Gammaproteobacteria</taxon>
        <taxon>Alteromonadales</taxon>
        <taxon>Alteromonadaceae</taxon>
        <taxon>Halioxenophilus</taxon>
    </lineage>
</organism>
<gene>
    <name evidence="2" type="ORF">GCM10025791_24330</name>
</gene>
<reference evidence="3" key="1">
    <citation type="journal article" date="2019" name="Int. J. Syst. Evol. Microbiol.">
        <title>The Global Catalogue of Microorganisms (GCM) 10K type strain sequencing project: providing services to taxonomists for standard genome sequencing and annotation.</title>
        <authorList>
            <consortium name="The Broad Institute Genomics Platform"/>
            <consortium name="The Broad Institute Genome Sequencing Center for Infectious Disease"/>
            <person name="Wu L."/>
            <person name="Ma J."/>
        </authorList>
    </citation>
    <scope>NUCLEOTIDE SEQUENCE [LARGE SCALE GENOMIC DNA]</scope>
    <source>
        <strain evidence="3">JCM 19134</strain>
    </source>
</reference>
<feature type="transmembrane region" description="Helical" evidence="1">
    <location>
        <begin position="77"/>
        <end position="98"/>
    </location>
</feature>